<keyword evidence="6" id="KW-1185">Reference proteome</keyword>
<dbReference type="SUPFAM" id="SSF103473">
    <property type="entry name" value="MFS general substrate transporter"/>
    <property type="match status" value="1"/>
</dbReference>
<dbReference type="Proteomes" id="UP000507470">
    <property type="component" value="Unassembled WGS sequence"/>
</dbReference>
<feature type="domain" description="Major facilitator superfamily (MFS) profile" evidence="4">
    <location>
        <begin position="62"/>
        <end position="575"/>
    </location>
</feature>
<dbReference type="OrthoDB" id="6509908at2759"/>
<keyword evidence="3" id="KW-1133">Transmembrane helix</keyword>
<dbReference type="PROSITE" id="PS50850">
    <property type="entry name" value="MFS"/>
    <property type="match status" value="1"/>
</dbReference>
<dbReference type="PANTHER" id="PTHR11360:SF286">
    <property type="entry name" value="GH22266P"/>
    <property type="match status" value="1"/>
</dbReference>
<feature type="transmembrane region" description="Helical" evidence="3">
    <location>
        <begin position="157"/>
        <end position="183"/>
    </location>
</feature>
<evidence type="ECO:0000256" key="2">
    <source>
        <dbReference type="SAM" id="Coils"/>
    </source>
</evidence>
<keyword evidence="3" id="KW-0812">Transmembrane</keyword>
<keyword evidence="2" id="KW-0175">Coiled coil</keyword>
<dbReference type="InterPro" id="IPR011701">
    <property type="entry name" value="MFS"/>
</dbReference>
<organism evidence="5 6">
    <name type="scientific">Mytilus coruscus</name>
    <name type="common">Sea mussel</name>
    <dbReference type="NCBI Taxonomy" id="42192"/>
    <lineage>
        <taxon>Eukaryota</taxon>
        <taxon>Metazoa</taxon>
        <taxon>Spiralia</taxon>
        <taxon>Lophotrochozoa</taxon>
        <taxon>Mollusca</taxon>
        <taxon>Bivalvia</taxon>
        <taxon>Autobranchia</taxon>
        <taxon>Pteriomorphia</taxon>
        <taxon>Mytilida</taxon>
        <taxon>Mytiloidea</taxon>
        <taxon>Mytilidae</taxon>
        <taxon>Mytilinae</taxon>
        <taxon>Mytilus</taxon>
    </lineage>
</organism>
<accession>A0A6J8C2S0</accession>
<feature type="transmembrane region" description="Helical" evidence="3">
    <location>
        <begin position="395"/>
        <end position="419"/>
    </location>
</feature>
<feature type="transmembrane region" description="Helical" evidence="3">
    <location>
        <begin position="460"/>
        <end position="480"/>
    </location>
</feature>
<comment type="subcellular location">
    <subcellularLocation>
        <location evidence="1">Membrane</location>
        <topology evidence="1">Multi-pass membrane protein</topology>
    </subcellularLocation>
</comment>
<evidence type="ECO:0000256" key="1">
    <source>
        <dbReference type="ARBA" id="ARBA00004141"/>
    </source>
</evidence>
<dbReference type="AlphaFoldDB" id="A0A6J8C2S0"/>
<feature type="transmembrane region" description="Helical" evidence="3">
    <location>
        <begin position="486"/>
        <end position="507"/>
    </location>
</feature>
<feature type="transmembrane region" description="Helical" evidence="3">
    <location>
        <begin position="71"/>
        <end position="92"/>
    </location>
</feature>
<keyword evidence="3" id="KW-0472">Membrane</keyword>
<gene>
    <name evidence="5" type="ORF">MCOR_25577</name>
</gene>
<feature type="coiled-coil region" evidence="2">
    <location>
        <begin position="573"/>
        <end position="605"/>
    </location>
</feature>
<feature type="transmembrane region" description="Helical" evidence="3">
    <location>
        <begin position="132"/>
        <end position="151"/>
    </location>
</feature>
<proteinExistence type="predicted"/>
<feature type="transmembrane region" description="Helical" evidence="3">
    <location>
        <begin position="190"/>
        <end position="214"/>
    </location>
</feature>
<evidence type="ECO:0000313" key="6">
    <source>
        <dbReference type="Proteomes" id="UP000507470"/>
    </source>
</evidence>
<dbReference type="InterPro" id="IPR020846">
    <property type="entry name" value="MFS_dom"/>
</dbReference>
<dbReference type="InterPro" id="IPR036259">
    <property type="entry name" value="MFS_trans_sf"/>
</dbReference>
<evidence type="ECO:0000259" key="4">
    <source>
        <dbReference type="PROSITE" id="PS50850"/>
    </source>
</evidence>
<feature type="transmembrane region" description="Helical" evidence="3">
    <location>
        <begin position="220"/>
        <end position="242"/>
    </location>
</feature>
<feature type="transmembrane region" description="Helical" evidence="3">
    <location>
        <begin position="104"/>
        <end position="125"/>
    </location>
</feature>
<dbReference type="Gene3D" id="1.20.1250.20">
    <property type="entry name" value="MFS general substrate transporter like domains"/>
    <property type="match status" value="2"/>
</dbReference>
<reference evidence="5 6" key="1">
    <citation type="submission" date="2020-06" db="EMBL/GenBank/DDBJ databases">
        <authorList>
            <person name="Li R."/>
            <person name="Bekaert M."/>
        </authorList>
    </citation>
    <scope>NUCLEOTIDE SEQUENCE [LARGE SCALE GENOMIC DNA]</scope>
    <source>
        <strain evidence="6">wild</strain>
    </source>
</reference>
<dbReference type="InterPro" id="IPR050327">
    <property type="entry name" value="Proton-linked_MCT"/>
</dbReference>
<dbReference type="CDD" id="cd17352">
    <property type="entry name" value="MFS_MCT_SLC16"/>
    <property type="match status" value="1"/>
</dbReference>
<dbReference type="PANTHER" id="PTHR11360">
    <property type="entry name" value="MONOCARBOXYLATE TRANSPORTER"/>
    <property type="match status" value="1"/>
</dbReference>
<protein>
    <recommendedName>
        <fullName evidence="4">Major facilitator superfamily (MFS) profile domain-containing protein</fullName>
    </recommendedName>
</protein>
<dbReference type="Pfam" id="PF07690">
    <property type="entry name" value="MFS_1"/>
    <property type="match status" value="2"/>
</dbReference>
<evidence type="ECO:0000256" key="3">
    <source>
        <dbReference type="SAM" id="Phobius"/>
    </source>
</evidence>
<feature type="transmembrane region" description="Helical" evidence="3">
    <location>
        <begin position="551"/>
        <end position="570"/>
    </location>
</feature>
<dbReference type="EMBL" id="CACVKT020004542">
    <property type="protein sequence ID" value="CAC5390483.1"/>
    <property type="molecule type" value="Genomic_DNA"/>
</dbReference>
<feature type="transmembrane region" description="Helical" evidence="3">
    <location>
        <begin position="519"/>
        <end position="539"/>
    </location>
</feature>
<evidence type="ECO:0000313" key="5">
    <source>
        <dbReference type="EMBL" id="CAC5390483.1"/>
    </source>
</evidence>
<feature type="transmembrane region" description="Helical" evidence="3">
    <location>
        <begin position="431"/>
        <end position="448"/>
    </location>
</feature>
<dbReference type="GO" id="GO:0016020">
    <property type="term" value="C:membrane"/>
    <property type="evidence" value="ECO:0007669"/>
    <property type="project" value="UniProtKB-SubCell"/>
</dbReference>
<sequence length="814" mass="90650">MKIDVLWRLDGYITLFVKIRCTHLKVIKFIRAGLEVKMPESRTEEEDTECESDVPLPPDGGWGWVVTFSSFMISFLVDGVCFTFGLFLPSFLDHFGGSKGKTALLGSVMNGMYLSFGPISSAFVNKFGARKVAVFGSFMAAAGLFLCTFSTNLDLMIFLYGGVAGAGFGLAYLPAIIMVGYYFEKRRAFATGIAVCGSGIGGFVFAPLCVYLINEYSWQGALWIISGIVLNGVLFCCFYRPLPKRRRTTLKNTSETNDKCANGHTDPILQKIKIDLEVPNPIYRCKSQEIKVGQNGDLGTNVGRLARSQDISGAQKLHVHHRHVDNLNPLARKDIFYSGSLHHIPEYMESKDECEYVKKMTIKEKEKTKESNACVQLLKSILLSFDFSLLKSPTFVVYGISCFLCMFGFFIPFNFLPGYAKEVGLSPGEQALLISLIGIANTVARLAVGFISDRPWADCLLINNIALIIAGGTTAFVPFYRLYGVLITYSILFGSGIAAFVSLRSIIMVELMGIEKLSSSFGLVVLCQGLSSFLGPPVTGSFADKSGDYSITFYMAGVSLALAGIICIPLRRISAWEKNKQKLAKEIIKEETELLESEIRILENESTVGEDDNLDSVSEVQEERTKEYVQNLHIPVTKPIAKVYTPEQQFAQLRAFANAPTPYVPPDVNNNNSQIELCNLITKMMARKDIVLSRLVKYNDSPFQFLSWKETFKDVMKELSVTPSEELDLLIKWLGPEQAESIKAASASDHVGGLHKIWDRLDVYGSPELIEQCLKTKLANFPKLSNTAKDYERLYELYDQFIKNNPQYSSSRLL</sequence>
<dbReference type="GO" id="GO:0008028">
    <property type="term" value="F:monocarboxylic acid transmembrane transporter activity"/>
    <property type="evidence" value="ECO:0007669"/>
    <property type="project" value="TreeGrafter"/>
</dbReference>
<name>A0A6J8C2S0_MYTCO</name>